<dbReference type="PANTHER" id="PTHR22778">
    <property type="entry name" value="OVARIAN CANCER GENE-2 PROTEIN-RELATED"/>
    <property type="match status" value="1"/>
</dbReference>
<dbReference type="Pfam" id="PF03959">
    <property type="entry name" value="FSH1"/>
    <property type="match status" value="1"/>
</dbReference>
<accession>A0ABS8UZD7</accession>
<protein>
    <recommendedName>
        <fullName evidence="2">Serine hydrolase domain-containing protein</fullName>
    </recommendedName>
</protein>
<dbReference type="InterPro" id="IPR005645">
    <property type="entry name" value="FSH-like_dom"/>
</dbReference>
<evidence type="ECO:0000313" key="3">
    <source>
        <dbReference type="EMBL" id="MCD9640235.1"/>
    </source>
</evidence>
<dbReference type="InterPro" id="IPR029058">
    <property type="entry name" value="AB_hydrolase_fold"/>
</dbReference>
<comment type="caution">
    <text evidence="3">The sequence shown here is derived from an EMBL/GenBank/DDBJ whole genome shotgun (WGS) entry which is preliminary data.</text>
</comment>
<dbReference type="EMBL" id="JACEIK010003088">
    <property type="protein sequence ID" value="MCD9640235.1"/>
    <property type="molecule type" value="Genomic_DNA"/>
</dbReference>
<dbReference type="PANTHER" id="PTHR22778:SF55">
    <property type="entry name" value="ESTERASE C25G4.2-LIKE"/>
    <property type="match status" value="1"/>
</dbReference>
<feature type="compositionally biased region" description="Basic and acidic residues" evidence="1">
    <location>
        <begin position="128"/>
        <end position="148"/>
    </location>
</feature>
<evidence type="ECO:0000256" key="1">
    <source>
        <dbReference type="SAM" id="MobiDB-lite"/>
    </source>
</evidence>
<evidence type="ECO:0000259" key="2">
    <source>
        <dbReference type="Pfam" id="PF03959"/>
    </source>
</evidence>
<keyword evidence="4" id="KW-1185">Reference proteome</keyword>
<dbReference type="Gene3D" id="3.40.50.1820">
    <property type="entry name" value="alpha/beta hydrolase"/>
    <property type="match status" value="1"/>
</dbReference>
<name>A0ABS8UZD7_DATST</name>
<dbReference type="Proteomes" id="UP000823775">
    <property type="component" value="Unassembled WGS sequence"/>
</dbReference>
<evidence type="ECO:0000313" key="4">
    <source>
        <dbReference type="Proteomes" id="UP000823775"/>
    </source>
</evidence>
<proteinExistence type="predicted"/>
<reference evidence="3 4" key="1">
    <citation type="journal article" date="2021" name="BMC Genomics">
        <title>Datura genome reveals duplications of psychoactive alkaloid biosynthetic genes and high mutation rate following tissue culture.</title>
        <authorList>
            <person name="Rajewski A."/>
            <person name="Carter-House D."/>
            <person name="Stajich J."/>
            <person name="Litt A."/>
        </authorList>
    </citation>
    <scope>NUCLEOTIDE SEQUENCE [LARGE SCALE GENOMIC DNA]</scope>
    <source>
        <strain evidence="3">AR-01</strain>
    </source>
</reference>
<sequence>MTSLLMTDHPLEFEPPILTYNPPIQAAEEIQKEHPPMMLFVSISGAKFRDPSICNVTYKDVIKAKSVHFIGEKDWLKLPSQELTTTFDNPLITRHPQGHTAPRLGKSNEKLPLSFYFHGSCVGGGPKEASEHVNNENLEEGKKLEKPN</sequence>
<organism evidence="3 4">
    <name type="scientific">Datura stramonium</name>
    <name type="common">Jimsonweed</name>
    <name type="synonym">Common thornapple</name>
    <dbReference type="NCBI Taxonomy" id="4076"/>
    <lineage>
        <taxon>Eukaryota</taxon>
        <taxon>Viridiplantae</taxon>
        <taxon>Streptophyta</taxon>
        <taxon>Embryophyta</taxon>
        <taxon>Tracheophyta</taxon>
        <taxon>Spermatophyta</taxon>
        <taxon>Magnoliopsida</taxon>
        <taxon>eudicotyledons</taxon>
        <taxon>Gunneridae</taxon>
        <taxon>Pentapetalae</taxon>
        <taxon>asterids</taxon>
        <taxon>lamiids</taxon>
        <taxon>Solanales</taxon>
        <taxon>Solanaceae</taxon>
        <taxon>Solanoideae</taxon>
        <taxon>Datureae</taxon>
        <taxon>Datura</taxon>
    </lineage>
</organism>
<feature type="region of interest" description="Disordered" evidence="1">
    <location>
        <begin position="126"/>
        <end position="148"/>
    </location>
</feature>
<feature type="domain" description="Serine hydrolase" evidence="2">
    <location>
        <begin position="28"/>
        <end position="108"/>
    </location>
</feature>
<gene>
    <name evidence="3" type="ORF">HAX54_025420</name>
</gene>